<keyword evidence="2 15" id="KW-0963">Cytoplasm</keyword>
<comment type="catalytic activity">
    <reaction evidence="5 15">
        <text>L-phenylalanyl-tRNA(Phe) + an N-terminal L-alpha-aminoacyl-[protein] = an N-terminal L-phenylalanyl-L-alpha-aminoacyl-[protein] + tRNA(Phe)</text>
        <dbReference type="Rhea" id="RHEA:43632"/>
        <dbReference type="Rhea" id="RHEA-COMP:9668"/>
        <dbReference type="Rhea" id="RHEA-COMP:9699"/>
        <dbReference type="Rhea" id="RHEA-COMP:10636"/>
        <dbReference type="Rhea" id="RHEA-COMP:10637"/>
        <dbReference type="ChEBI" id="CHEBI:78442"/>
        <dbReference type="ChEBI" id="CHEBI:78531"/>
        <dbReference type="ChEBI" id="CHEBI:78597"/>
        <dbReference type="ChEBI" id="CHEBI:83561"/>
        <dbReference type="EC" id="2.3.2.6"/>
    </reaction>
</comment>
<comment type="catalytic activity">
    <reaction evidence="7 15">
        <text>N-terminal L-lysyl-[protein] + L-leucyl-tRNA(Leu) = N-terminal L-leucyl-L-lysyl-[protein] + tRNA(Leu) + H(+)</text>
        <dbReference type="Rhea" id="RHEA:12340"/>
        <dbReference type="Rhea" id="RHEA-COMP:9613"/>
        <dbReference type="Rhea" id="RHEA-COMP:9622"/>
        <dbReference type="Rhea" id="RHEA-COMP:12670"/>
        <dbReference type="Rhea" id="RHEA-COMP:12671"/>
        <dbReference type="ChEBI" id="CHEBI:15378"/>
        <dbReference type="ChEBI" id="CHEBI:65249"/>
        <dbReference type="ChEBI" id="CHEBI:78442"/>
        <dbReference type="ChEBI" id="CHEBI:78494"/>
        <dbReference type="ChEBI" id="CHEBI:133043"/>
        <dbReference type="EC" id="2.3.2.6"/>
    </reaction>
</comment>
<reference evidence="16 17" key="1">
    <citation type="submission" date="2013-04" db="EMBL/GenBank/DDBJ databases">
        <title>Oceanococcus atlanticus 22II-S10r2 Genome Sequencing.</title>
        <authorList>
            <person name="Lai Q."/>
            <person name="Li G."/>
            <person name="Shao Z."/>
        </authorList>
    </citation>
    <scope>NUCLEOTIDE SEQUENCE [LARGE SCALE GENOMIC DNA]</scope>
    <source>
        <strain evidence="16 17">22II-S10r2</strain>
    </source>
</reference>
<evidence type="ECO:0000256" key="6">
    <source>
        <dbReference type="ARBA" id="ARBA00050652"/>
    </source>
</evidence>
<keyword evidence="17" id="KW-1185">Reference proteome</keyword>
<dbReference type="GO" id="GO:0030163">
    <property type="term" value="P:protein catabolic process"/>
    <property type="evidence" value="ECO:0007669"/>
    <property type="project" value="UniProtKB-UniRule"/>
</dbReference>
<dbReference type="FunFam" id="3.30.70.3550:FF:000001">
    <property type="entry name" value="Leucyl/phenylalanyl-tRNA--protein transferase"/>
    <property type="match status" value="1"/>
</dbReference>
<protein>
    <recommendedName>
        <fullName evidence="11 15">Leucyl/phenylalanyl-tRNA--protein transferase</fullName>
        <ecNumber evidence="10 15">2.3.2.6</ecNumber>
    </recommendedName>
    <alternativeName>
        <fullName evidence="12 15">L/F-transferase</fullName>
    </alternativeName>
    <alternativeName>
        <fullName evidence="13 15">Leucyltransferase</fullName>
    </alternativeName>
    <alternativeName>
        <fullName evidence="14 15">Phenyalanyltransferase</fullName>
    </alternativeName>
</protein>
<dbReference type="PANTHER" id="PTHR30098">
    <property type="entry name" value="LEUCYL/PHENYLALANYL-TRNA--PROTEIN TRANSFERASE"/>
    <property type="match status" value="1"/>
</dbReference>
<keyword evidence="4 15" id="KW-0012">Acyltransferase</keyword>
<dbReference type="GO" id="GO:0008914">
    <property type="term" value="F:leucyl-tRNA--protein transferase activity"/>
    <property type="evidence" value="ECO:0007669"/>
    <property type="project" value="UniProtKB-UniRule"/>
</dbReference>
<dbReference type="GO" id="GO:0005737">
    <property type="term" value="C:cytoplasm"/>
    <property type="evidence" value="ECO:0007669"/>
    <property type="project" value="UniProtKB-SubCell"/>
</dbReference>
<evidence type="ECO:0000256" key="5">
    <source>
        <dbReference type="ARBA" id="ARBA00050607"/>
    </source>
</evidence>
<evidence type="ECO:0000313" key="17">
    <source>
        <dbReference type="Proteomes" id="UP000192342"/>
    </source>
</evidence>
<dbReference type="InterPro" id="IPR042203">
    <property type="entry name" value="Leu/Phe-tRNA_Trfase_C"/>
</dbReference>
<dbReference type="InterPro" id="IPR004616">
    <property type="entry name" value="Leu/Phe-tRNA_Trfase"/>
</dbReference>
<dbReference type="Pfam" id="PF03588">
    <property type="entry name" value="Leu_Phe_trans"/>
    <property type="match status" value="1"/>
</dbReference>
<dbReference type="STRING" id="1317117.ATO7_01095"/>
<evidence type="ECO:0000256" key="12">
    <source>
        <dbReference type="ARBA" id="ARBA00077136"/>
    </source>
</evidence>
<evidence type="ECO:0000256" key="7">
    <source>
        <dbReference type="ARBA" id="ARBA00051538"/>
    </source>
</evidence>
<dbReference type="HAMAP" id="MF_00688">
    <property type="entry name" value="Leu_Phe_trans"/>
    <property type="match status" value="1"/>
</dbReference>
<evidence type="ECO:0000256" key="1">
    <source>
        <dbReference type="ARBA" id="ARBA00004496"/>
    </source>
</evidence>
<comment type="caution">
    <text evidence="16">The sequence shown here is derived from an EMBL/GenBank/DDBJ whole genome shotgun (WGS) entry which is preliminary data.</text>
</comment>
<organism evidence="16 17">
    <name type="scientific">Oceanococcus atlanticus</name>
    <dbReference type="NCBI Taxonomy" id="1317117"/>
    <lineage>
        <taxon>Bacteria</taxon>
        <taxon>Pseudomonadati</taxon>
        <taxon>Pseudomonadota</taxon>
        <taxon>Gammaproteobacteria</taxon>
        <taxon>Chromatiales</taxon>
        <taxon>Oceanococcaceae</taxon>
        <taxon>Oceanococcus</taxon>
    </lineage>
</organism>
<dbReference type="InterPro" id="IPR016181">
    <property type="entry name" value="Acyl_CoA_acyltransferase"/>
</dbReference>
<accession>A0A1Y1SFR1</accession>
<evidence type="ECO:0000313" key="16">
    <source>
        <dbReference type="EMBL" id="ORE88428.1"/>
    </source>
</evidence>
<proteinExistence type="inferred from homology"/>
<gene>
    <name evidence="15 16" type="primary">aat</name>
    <name evidence="16" type="ORF">ATO7_01095</name>
</gene>
<evidence type="ECO:0000256" key="15">
    <source>
        <dbReference type="HAMAP-Rule" id="MF_00688"/>
    </source>
</evidence>
<dbReference type="EC" id="2.3.2.6" evidence="10 15"/>
<dbReference type="NCBIfam" id="TIGR00667">
    <property type="entry name" value="aat"/>
    <property type="match status" value="1"/>
</dbReference>
<comment type="subcellular location">
    <subcellularLocation>
        <location evidence="1 15">Cytoplasm</location>
    </subcellularLocation>
</comment>
<comment type="function">
    <text evidence="8 15">Functions in the N-end rule pathway of protein degradation where it conjugates Leu, Phe and, less efficiently, Met from aminoacyl-tRNAs to the N-termini of proteins containing an N-terminal arginine or lysine.</text>
</comment>
<evidence type="ECO:0000256" key="2">
    <source>
        <dbReference type="ARBA" id="ARBA00022490"/>
    </source>
</evidence>
<sequence>MDPRNPREPFPPGERALRDPDGLLAVGGDLSVSRLLQAYRHGIFPWFNPDEPILWWTPNPRAVLYPAQLHVSRSLRRAVNRADYSVSFDRAFTAVLDGCSEGRREGTWLGPAMRQAYTELFRRGYAHSIEIWRDGHLIGGLYGVALGKVFFGESMFSRASNGSKLAMVWLCRQLEAWHYAVLDCQVASPHLERMGISRIARNDFERILDSAIDDAPTPGGCWSFDIAVPDDPKHVAH</sequence>
<evidence type="ECO:0000256" key="13">
    <source>
        <dbReference type="ARBA" id="ARBA00077165"/>
    </source>
</evidence>
<keyword evidence="3 15" id="KW-0808">Transferase</keyword>
<dbReference type="Gene3D" id="3.40.630.70">
    <property type="entry name" value="Leucyl/phenylalanyl-tRNA-protein transferase, C-terminal domain"/>
    <property type="match status" value="1"/>
</dbReference>
<dbReference type="Proteomes" id="UP000192342">
    <property type="component" value="Unassembled WGS sequence"/>
</dbReference>
<dbReference type="SUPFAM" id="SSF55729">
    <property type="entry name" value="Acyl-CoA N-acyltransferases (Nat)"/>
    <property type="match status" value="1"/>
</dbReference>
<comment type="catalytic activity">
    <reaction evidence="6 15">
        <text>N-terminal L-arginyl-[protein] + L-leucyl-tRNA(Leu) = N-terminal L-leucyl-L-arginyl-[protein] + tRNA(Leu) + H(+)</text>
        <dbReference type="Rhea" id="RHEA:50416"/>
        <dbReference type="Rhea" id="RHEA-COMP:9613"/>
        <dbReference type="Rhea" id="RHEA-COMP:9622"/>
        <dbReference type="Rhea" id="RHEA-COMP:12672"/>
        <dbReference type="Rhea" id="RHEA-COMP:12673"/>
        <dbReference type="ChEBI" id="CHEBI:15378"/>
        <dbReference type="ChEBI" id="CHEBI:64719"/>
        <dbReference type="ChEBI" id="CHEBI:78442"/>
        <dbReference type="ChEBI" id="CHEBI:78494"/>
        <dbReference type="ChEBI" id="CHEBI:133044"/>
        <dbReference type="EC" id="2.3.2.6"/>
    </reaction>
</comment>
<evidence type="ECO:0000256" key="4">
    <source>
        <dbReference type="ARBA" id="ARBA00023315"/>
    </source>
</evidence>
<name>A0A1Y1SFR1_9GAMM</name>
<evidence type="ECO:0000256" key="14">
    <source>
        <dbReference type="ARBA" id="ARBA00083640"/>
    </source>
</evidence>
<evidence type="ECO:0000256" key="9">
    <source>
        <dbReference type="ARBA" id="ARBA00061535"/>
    </source>
</evidence>
<evidence type="ECO:0000256" key="10">
    <source>
        <dbReference type="ARBA" id="ARBA00066767"/>
    </source>
</evidence>
<evidence type="ECO:0000256" key="11">
    <source>
        <dbReference type="ARBA" id="ARBA00074372"/>
    </source>
</evidence>
<dbReference type="AlphaFoldDB" id="A0A1Y1SFR1"/>
<dbReference type="EMBL" id="AQQV01000001">
    <property type="protein sequence ID" value="ORE88428.1"/>
    <property type="molecule type" value="Genomic_DNA"/>
</dbReference>
<dbReference type="InterPro" id="IPR042221">
    <property type="entry name" value="Leu/Phe-tRNA_Trfase_N"/>
</dbReference>
<comment type="similarity">
    <text evidence="9 15">Belongs to the L/F-transferase family.</text>
</comment>
<evidence type="ECO:0000256" key="8">
    <source>
        <dbReference type="ARBA" id="ARBA00054043"/>
    </source>
</evidence>
<dbReference type="PANTHER" id="PTHR30098:SF2">
    <property type="entry name" value="LEUCYL_PHENYLALANYL-TRNA--PROTEIN TRANSFERASE"/>
    <property type="match status" value="1"/>
</dbReference>
<dbReference type="Gene3D" id="3.30.70.3550">
    <property type="entry name" value="Leucyl/phenylalanyl-tRNA-protein transferase, N-terminal domain"/>
    <property type="match status" value="1"/>
</dbReference>
<evidence type="ECO:0000256" key="3">
    <source>
        <dbReference type="ARBA" id="ARBA00022679"/>
    </source>
</evidence>